<organism evidence="1 2">
    <name type="scientific">Euroglyphus maynei</name>
    <name type="common">Mayne's house dust mite</name>
    <dbReference type="NCBI Taxonomy" id="6958"/>
    <lineage>
        <taxon>Eukaryota</taxon>
        <taxon>Metazoa</taxon>
        <taxon>Ecdysozoa</taxon>
        <taxon>Arthropoda</taxon>
        <taxon>Chelicerata</taxon>
        <taxon>Arachnida</taxon>
        <taxon>Acari</taxon>
        <taxon>Acariformes</taxon>
        <taxon>Sarcoptiformes</taxon>
        <taxon>Astigmata</taxon>
        <taxon>Psoroptidia</taxon>
        <taxon>Analgoidea</taxon>
        <taxon>Pyroglyphidae</taxon>
        <taxon>Pyroglyphinae</taxon>
        <taxon>Euroglyphus</taxon>
    </lineage>
</organism>
<proteinExistence type="predicted"/>
<evidence type="ECO:0000313" key="2">
    <source>
        <dbReference type="Proteomes" id="UP000194236"/>
    </source>
</evidence>
<dbReference type="EMBL" id="MUJZ01026794">
    <property type="protein sequence ID" value="OTF78678.1"/>
    <property type="molecule type" value="Genomic_DNA"/>
</dbReference>
<protein>
    <submittedName>
        <fullName evidence="1">Uncharacterized protein</fullName>
    </submittedName>
</protein>
<dbReference type="OrthoDB" id="10436447at2759"/>
<comment type="caution">
    <text evidence="1">The sequence shown here is derived from an EMBL/GenBank/DDBJ whole genome shotgun (WGS) entry which is preliminary data.</text>
</comment>
<evidence type="ECO:0000313" key="1">
    <source>
        <dbReference type="EMBL" id="OTF78678.1"/>
    </source>
</evidence>
<keyword evidence="2" id="KW-1185">Reference proteome</keyword>
<sequence>MYHMTIKHRLFGRRPSLKPLWRVMYHVITMGRTMTRKHSMDENTLIIDRVENVERRFAHHHHHHHHDHDHQRQETLGKIIGRFIRNLTNRIWQRLQQQPNHWF</sequence>
<name>A0A1Y3BFM0_EURMA</name>
<accession>A0A1Y3BFM0</accession>
<gene>
    <name evidence="1" type="ORF">BLA29_012246</name>
</gene>
<dbReference type="AlphaFoldDB" id="A0A1Y3BFM0"/>
<dbReference type="Proteomes" id="UP000194236">
    <property type="component" value="Unassembled WGS sequence"/>
</dbReference>
<reference evidence="1 2" key="1">
    <citation type="submission" date="2017-03" db="EMBL/GenBank/DDBJ databases">
        <title>Genome Survey of Euroglyphus maynei.</title>
        <authorList>
            <person name="Arlian L.G."/>
            <person name="Morgan M.S."/>
            <person name="Rider S.D."/>
        </authorList>
    </citation>
    <scope>NUCLEOTIDE SEQUENCE [LARGE SCALE GENOMIC DNA]</scope>
    <source>
        <strain evidence="1">Arlian Lab</strain>
        <tissue evidence="1">Whole body</tissue>
    </source>
</reference>